<comment type="caution">
    <text evidence="1">The sequence shown here is derived from an EMBL/GenBank/DDBJ whole genome shotgun (WGS) entry which is preliminary data.</text>
</comment>
<sequence length="54" mass="5981">MAIDMIAEGILKGTGCIPPEMIDPAPFLKRLKARGMEWYVMEKTSPMLKIIASS</sequence>
<dbReference type="Gene3D" id="3.40.50.720">
    <property type="entry name" value="NAD(P)-binding Rossmann-like Domain"/>
    <property type="match status" value="1"/>
</dbReference>
<dbReference type="EMBL" id="JASUZX010000002">
    <property type="protein sequence ID" value="MDL5041910.1"/>
    <property type="molecule type" value="Genomic_DNA"/>
</dbReference>
<accession>A0AAW7CKQ0</accession>
<evidence type="ECO:0000313" key="1">
    <source>
        <dbReference type="EMBL" id="MDL5041910.1"/>
    </source>
</evidence>
<organism evidence="1 2">
    <name type="scientific">Heyndrickxia coagulans</name>
    <name type="common">Weizmannia coagulans</name>
    <dbReference type="NCBI Taxonomy" id="1398"/>
    <lineage>
        <taxon>Bacteria</taxon>
        <taxon>Bacillati</taxon>
        <taxon>Bacillota</taxon>
        <taxon>Bacilli</taxon>
        <taxon>Bacillales</taxon>
        <taxon>Bacillaceae</taxon>
        <taxon>Heyndrickxia</taxon>
    </lineage>
</organism>
<gene>
    <name evidence="1" type="ORF">QN341_12865</name>
</gene>
<reference evidence="1" key="1">
    <citation type="submission" date="2023-06" db="EMBL/GenBank/DDBJ databases">
        <title>Probiogenomic evaluation and L lactic producing Weizmannia coaggulans BKMTCR2-2 from tree bark.</title>
        <authorList>
            <person name="Mahittikon J."/>
            <person name="Tanasupawat S."/>
        </authorList>
    </citation>
    <scope>NUCLEOTIDE SEQUENCE</scope>
    <source>
        <strain evidence="1">BKMTCR2-2</strain>
    </source>
</reference>
<proteinExistence type="predicted"/>
<evidence type="ECO:0000313" key="2">
    <source>
        <dbReference type="Proteomes" id="UP001223084"/>
    </source>
</evidence>
<dbReference type="Proteomes" id="UP001223084">
    <property type="component" value="Unassembled WGS sequence"/>
</dbReference>
<dbReference type="AlphaFoldDB" id="A0AAW7CKQ0"/>
<dbReference type="RefSeq" id="WP_285958571.1">
    <property type="nucleotide sequence ID" value="NZ_JASUZX010000002.1"/>
</dbReference>
<protein>
    <submittedName>
        <fullName evidence="1">Uncharacterized protein</fullName>
    </submittedName>
</protein>
<name>A0AAW7CKQ0_HEYCO</name>